<protein>
    <recommendedName>
        <fullName evidence="8">Tetraspanin</fullName>
    </recommendedName>
</protein>
<feature type="transmembrane region" description="Helical" evidence="5">
    <location>
        <begin position="200"/>
        <end position="223"/>
    </location>
</feature>
<reference evidence="6" key="1">
    <citation type="submission" date="2020-11" db="EMBL/GenBank/DDBJ databases">
        <authorList>
            <person name="Tran Van P."/>
        </authorList>
    </citation>
    <scope>NUCLEOTIDE SEQUENCE</scope>
</reference>
<keyword evidence="2 5" id="KW-0812">Transmembrane</keyword>
<organism evidence="6">
    <name type="scientific">Medioppia subpectinata</name>
    <dbReference type="NCBI Taxonomy" id="1979941"/>
    <lineage>
        <taxon>Eukaryota</taxon>
        <taxon>Metazoa</taxon>
        <taxon>Ecdysozoa</taxon>
        <taxon>Arthropoda</taxon>
        <taxon>Chelicerata</taxon>
        <taxon>Arachnida</taxon>
        <taxon>Acari</taxon>
        <taxon>Acariformes</taxon>
        <taxon>Sarcoptiformes</taxon>
        <taxon>Oribatida</taxon>
        <taxon>Brachypylina</taxon>
        <taxon>Oppioidea</taxon>
        <taxon>Oppiidae</taxon>
        <taxon>Medioppia</taxon>
    </lineage>
</organism>
<dbReference type="Proteomes" id="UP000759131">
    <property type="component" value="Unassembled WGS sequence"/>
</dbReference>
<accession>A0A7R9PWB0</accession>
<keyword evidence="7" id="KW-1185">Reference proteome</keyword>
<gene>
    <name evidence="6" type="ORF">OSB1V03_LOCUS3550</name>
</gene>
<name>A0A7R9PWB0_9ACAR</name>
<sequence>MCGGFTCTKNALTALNILYILVSFILVGVAAYGMAASKVTSIAIIGGIIACGVFLFLLSLVGLVGARKHHQVLLFFVSIFHITNEYYNIIMRLTNTTLELLQYMVILFILFVVQFSIACACLAFGSEQQSQLAHKGWNTASKKTQQSAQTFYNCCGYEKEEARTLNITDCPNVKCCTDVNDCSTDCEMCAPKIKKAIANALEISGFVGLFFSFTEFIGVWLTVRYRNQKNPRADPSAFL</sequence>
<feature type="transmembrane region" description="Helical" evidence="5">
    <location>
        <begin position="72"/>
        <end position="89"/>
    </location>
</feature>
<dbReference type="OrthoDB" id="5845060at2759"/>
<feature type="transmembrane region" description="Helical" evidence="5">
    <location>
        <begin position="12"/>
        <end position="35"/>
    </location>
</feature>
<keyword evidence="3 5" id="KW-1133">Transmembrane helix</keyword>
<evidence type="ECO:0000256" key="3">
    <source>
        <dbReference type="ARBA" id="ARBA00022989"/>
    </source>
</evidence>
<evidence type="ECO:0000256" key="5">
    <source>
        <dbReference type="SAM" id="Phobius"/>
    </source>
</evidence>
<dbReference type="GO" id="GO:0016020">
    <property type="term" value="C:membrane"/>
    <property type="evidence" value="ECO:0007669"/>
    <property type="project" value="UniProtKB-SubCell"/>
</dbReference>
<dbReference type="AlphaFoldDB" id="A0A7R9PWB0"/>
<evidence type="ECO:0000256" key="2">
    <source>
        <dbReference type="ARBA" id="ARBA00022692"/>
    </source>
</evidence>
<proteinExistence type="predicted"/>
<evidence type="ECO:0000313" key="6">
    <source>
        <dbReference type="EMBL" id="CAD7623090.1"/>
    </source>
</evidence>
<evidence type="ECO:0000256" key="4">
    <source>
        <dbReference type="ARBA" id="ARBA00023136"/>
    </source>
</evidence>
<evidence type="ECO:0000256" key="1">
    <source>
        <dbReference type="ARBA" id="ARBA00004141"/>
    </source>
</evidence>
<dbReference type="InterPro" id="IPR018499">
    <property type="entry name" value="Tetraspanin/Peripherin"/>
</dbReference>
<dbReference type="EMBL" id="CAJPIZ010001460">
    <property type="protein sequence ID" value="CAG2103520.1"/>
    <property type="molecule type" value="Genomic_DNA"/>
</dbReference>
<evidence type="ECO:0000313" key="7">
    <source>
        <dbReference type="Proteomes" id="UP000759131"/>
    </source>
</evidence>
<dbReference type="Pfam" id="PF00335">
    <property type="entry name" value="Tetraspanin"/>
    <property type="match status" value="1"/>
</dbReference>
<keyword evidence="4 5" id="KW-0472">Membrane</keyword>
<dbReference type="EMBL" id="OC856035">
    <property type="protein sequence ID" value="CAD7623090.1"/>
    <property type="molecule type" value="Genomic_DNA"/>
</dbReference>
<comment type="subcellular location">
    <subcellularLocation>
        <location evidence="1">Membrane</location>
        <topology evidence="1">Multi-pass membrane protein</topology>
    </subcellularLocation>
</comment>
<evidence type="ECO:0008006" key="8">
    <source>
        <dbReference type="Google" id="ProtNLM"/>
    </source>
</evidence>
<feature type="transmembrane region" description="Helical" evidence="5">
    <location>
        <begin position="101"/>
        <end position="125"/>
    </location>
</feature>
<feature type="transmembrane region" description="Helical" evidence="5">
    <location>
        <begin position="41"/>
        <end position="65"/>
    </location>
</feature>